<evidence type="ECO:0000313" key="3">
    <source>
        <dbReference type="Proteomes" id="UP000193642"/>
    </source>
</evidence>
<proteinExistence type="predicted"/>
<comment type="caution">
    <text evidence="2">The sequence shown here is derived from an EMBL/GenBank/DDBJ whole genome shotgun (WGS) entry which is preliminary data.</text>
</comment>
<accession>A0A1Y2CHQ5</accession>
<dbReference type="InterPro" id="IPR036872">
    <property type="entry name" value="CH_dom_sf"/>
</dbReference>
<feature type="domain" description="CH-like" evidence="1">
    <location>
        <begin position="7"/>
        <end position="97"/>
    </location>
</feature>
<dbReference type="Pfam" id="PF06294">
    <property type="entry name" value="CH_2"/>
    <property type="match status" value="1"/>
</dbReference>
<organism evidence="2 3">
    <name type="scientific">Rhizoclosmatium globosum</name>
    <dbReference type="NCBI Taxonomy" id="329046"/>
    <lineage>
        <taxon>Eukaryota</taxon>
        <taxon>Fungi</taxon>
        <taxon>Fungi incertae sedis</taxon>
        <taxon>Chytridiomycota</taxon>
        <taxon>Chytridiomycota incertae sedis</taxon>
        <taxon>Chytridiomycetes</taxon>
        <taxon>Chytridiales</taxon>
        <taxon>Chytriomycetaceae</taxon>
        <taxon>Rhizoclosmatium</taxon>
    </lineage>
</organism>
<gene>
    <name evidence="2" type="ORF">BCR33DRAFT_715549</name>
</gene>
<dbReference type="OrthoDB" id="62528at2759"/>
<dbReference type="SUPFAM" id="SSF47576">
    <property type="entry name" value="Calponin-homology domain, CH-domain"/>
    <property type="match status" value="1"/>
</dbReference>
<evidence type="ECO:0000259" key="1">
    <source>
        <dbReference type="Pfam" id="PF06294"/>
    </source>
</evidence>
<dbReference type="GO" id="GO:0008017">
    <property type="term" value="F:microtubule binding"/>
    <property type="evidence" value="ECO:0007669"/>
    <property type="project" value="TreeGrafter"/>
</dbReference>
<dbReference type="Gene3D" id="1.10.418.10">
    <property type="entry name" value="Calponin-like domain"/>
    <property type="match status" value="1"/>
</dbReference>
<keyword evidence="3" id="KW-1185">Reference proteome</keyword>
<reference evidence="2 3" key="1">
    <citation type="submission" date="2016-07" db="EMBL/GenBank/DDBJ databases">
        <title>Pervasive Adenine N6-methylation of Active Genes in Fungi.</title>
        <authorList>
            <consortium name="DOE Joint Genome Institute"/>
            <person name="Mondo S.J."/>
            <person name="Dannebaum R.O."/>
            <person name="Kuo R.C."/>
            <person name="Labutti K."/>
            <person name="Haridas S."/>
            <person name="Kuo A."/>
            <person name="Salamov A."/>
            <person name="Ahrendt S.R."/>
            <person name="Lipzen A."/>
            <person name="Sullivan W."/>
            <person name="Andreopoulos W.B."/>
            <person name="Clum A."/>
            <person name="Lindquist E."/>
            <person name="Daum C."/>
            <person name="Ramamoorthy G.K."/>
            <person name="Gryganskyi A."/>
            <person name="Culley D."/>
            <person name="Magnuson J.K."/>
            <person name="James T.Y."/>
            <person name="O'Malley M.A."/>
            <person name="Stajich J.E."/>
            <person name="Spatafora J.W."/>
            <person name="Visel A."/>
            <person name="Grigoriev I.V."/>
        </authorList>
    </citation>
    <scope>NUCLEOTIDE SEQUENCE [LARGE SCALE GENOMIC DNA]</scope>
    <source>
        <strain evidence="2 3">JEL800</strain>
    </source>
</reference>
<dbReference type="GO" id="GO:0051493">
    <property type="term" value="P:regulation of cytoskeleton organization"/>
    <property type="evidence" value="ECO:0007669"/>
    <property type="project" value="TreeGrafter"/>
</dbReference>
<dbReference type="InterPro" id="IPR052111">
    <property type="entry name" value="Spermatogenesis_Ciliary_MAP"/>
</dbReference>
<evidence type="ECO:0000313" key="2">
    <source>
        <dbReference type="EMBL" id="ORY46476.1"/>
    </source>
</evidence>
<dbReference type="GO" id="GO:0005930">
    <property type="term" value="C:axoneme"/>
    <property type="evidence" value="ECO:0007669"/>
    <property type="project" value="TreeGrafter"/>
</dbReference>
<protein>
    <recommendedName>
        <fullName evidence="1">CH-like domain-containing protein</fullName>
    </recommendedName>
</protein>
<sequence>MLARETYKWLQSLDLKVKNPKRDFANGVIIAEIFSRYFPNQLNIDLFYSGSGMEQKQNNWLQLQKFFKKNDINIPPEAVNAVMTCQPNAAILFVENIHRLDESTCIPGSQPAPDLFDTAMAPPHQADDVVREYKARFKTRVVPASPKIVNEGRSKSHNELGGSSGRALDLLGVHVNAIEIMQRN</sequence>
<dbReference type="InterPro" id="IPR010441">
    <property type="entry name" value="CH_2"/>
</dbReference>
<dbReference type="PANTHER" id="PTHR12509:SF8">
    <property type="entry name" value="SPERMATOGENESIS-ASSOCIATED PROTEIN 4"/>
    <property type="match status" value="1"/>
</dbReference>
<dbReference type="EMBL" id="MCGO01000016">
    <property type="protein sequence ID" value="ORY46476.1"/>
    <property type="molecule type" value="Genomic_DNA"/>
</dbReference>
<dbReference type="PANTHER" id="PTHR12509">
    <property type="entry name" value="SPERMATOGENESIS-ASSOCIATED 4-RELATED"/>
    <property type="match status" value="1"/>
</dbReference>
<name>A0A1Y2CHQ5_9FUNG</name>
<dbReference type="AlphaFoldDB" id="A0A1Y2CHQ5"/>
<dbReference type="STRING" id="329046.A0A1Y2CHQ5"/>
<dbReference type="Proteomes" id="UP000193642">
    <property type="component" value="Unassembled WGS sequence"/>
</dbReference>